<evidence type="ECO:0000313" key="2">
    <source>
        <dbReference type="EMBL" id="KAL2845967.1"/>
    </source>
</evidence>
<dbReference type="RefSeq" id="XP_070896897.1">
    <property type="nucleotide sequence ID" value="XM_071040816.1"/>
</dbReference>
<evidence type="ECO:0008006" key="4">
    <source>
        <dbReference type="Google" id="ProtNLM"/>
    </source>
</evidence>
<feature type="chain" id="PRO_5045086338" description="Secreted protein" evidence="1">
    <location>
        <begin position="24"/>
        <end position="133"/>
    </location>
</feature>
<gene>
    <name evidence="2" type="ORF">BJX68DRAFT_241288</name>
</gene>
<keyword evidence="1" id="KW-0732">Signal</keyword>
<dbReference type="EMBL" id="JBFXLR010000034">
    <property type="protein sequence ID" value="KAL2845967.1"/>
    <property type="molecule type" value="Genomic_DNA"/>
</dbReference>
<feature type="signal peptide" evidence="1">
    <location>
        <begin position="1"/>
        <end position="23"/>
    </location>
</feature>
<reference evidence="2 3" key="1">
    <citation type="submission" date="2024-07" db="EMBL/GenBank/DDBJ databases">
        <title>Section-level genome sequencing and comparative genomics of Aspergillus sections Usti and Cavernicolus.</title>
        <authorList>
            <consortium name="Lawrence Berkeley National Laboratory"/>
            <person name="Nybo J.L."/>
            <person name="Vesth T.C."/>
            <person name="Theobald S."/>
            <person name="Frisvad J.C."/>
            <person name="Larsen T.O."/>
            <person name="Kjaerboelling I."/>
            <person name="Rothschild-Mancinelli K."/>
            <person name="Lyhne E.K."/>
            <person name="Kogle M.E."/>
            <person name="Barry K."/>
            <person name="Clum A."/>
            <person name="Na H."/>
            <person name="Ledsgaard L."/>
            <person name="Lin J."/>
            <person name="Lipzen A."/>
            <person name="Kuo A."/>
            <person name="Riley R."/>
            <person name="Mondo S."/>
            <person name="LaButti K."/>
            <person name="Haridas S."/>
            <person name="Pangalinan J."/>
            <person name="Salamov A.A."/>
            <person name="Simmons B.A."/>
            <person name="Magnuson J.K."/>
            <person name="Chen J."/>
            <person name="Drula E."/>
            <person name="Henrissat B."/>
            <person name="Wiebenga A."/>
            <person name="Lubbers R.J."/>
            <person name="Gomes A.C."/>
            <person name="Macurrencykelacurrency M.R."/>
            <person name="Stajich J."/>
            <person name="Grigoriev I.V."/>
            <person name="Mortensen U.H."/>
            <person name="De vries R.P."/>
            <person name="Baker S.E."/>
            <person name="Andersen M.R."/>
        </authorList>
    </citation>
    <scope>NUCLEOTIDE SEQUENCE [LARGE SCALE GENOMIC DNA]</scope>
    <source>
        <strain evidence="2 3">CBS 756.74</strain>
    </source>
</reference>
<dbReference type="GeneID" id="98155980"/>
<comment type="caution">
    <text evidence="2">The sequence shown here is derived from an EMBL/GenBank/DDBJ whole genome shotgun (WGS) entry which is preliminary data.</text>
</comment>
<organism evidence="2 3">
    <name type="scientific">Aspergillus pseudodeflectus</name>
    <dbReference type="NCBI Taxonomy" id="176178"/>
    <lineage>
        <taxon>Eukaryota</taxon>
        <taxon>Fungi</taxon>
        <taxon>Dikarya</taxon>
        <taxon>Ascomycota</taxon>
        <taxon>Pezizomycotina</taxon>
        <taxon>Eurotiomycetes</taxon>
        <taxon>Eurotiomycetidae</taxon>
        <taxon>Eurotiales</taxon>
        <taxon>Aspergillaceae</taxon>
        <taxon>Aspergillus</taxon>
        <taxon>Aspergillus subgen. Nidulantes</taxon>
    </lineage>
</organism>
<evidence type="ECO:0000313" key="3">
    <source>
        <dbReference type="Proteomes" id="UP001610444"/>
    </source>
</evidence>
<evidence type="ECO:0000256" key="1">
    <source>
        <dbReference type="SAM" id="SignalP"/>
    </source>
</evidence>
<protein>
    <recommendedName>
        <fullName evidence="4">Secreted protein</fullName>
    </recommendedName>
</protein>
<keyword evidence="3" id="KW-1185">Reference proteome</keyword>
<sequence length="133" mass="14970">MKSMFRALLIVYLSLVTPACLSALEILESDFALFNNFARRVRCHHPHDYTSHYFSKALSVSCFDHKARELLSQRCGPIGHTLGDLAQLSLERNKRYICVIQYVFALWGDLVGCSKPEKSTTMPEAICTLANAS</sequence>
<name>A0ABR4K407_9EURO</name>
<dbReference type="Proteomes" id="UP001610444">
    <property type="component" value="Unassembled WGS sequence"/>
</dbReference>
<accession>A0ABR4K407</accession>
<proteinExistence type="predicted"/>